<dbReference type="EMBL" id="JAQQWI010000006">
    <property type="protein sequence ID" value="KAK8033845.1"/>
    <property type="molecule type" value="Genomic_DNA"/>
</dbReference>
<evidence type="ECO:0000259" key="8">
    <source>
        <dbReference type="Pfam" id="PF00082"/>
    </source>
</evidence>
<evidence type="ECO:0000256" key="3">
    <source>
        <dbReference type="ARBA" id="ARBA00022729"/>
    </source>
</evidence>
<accession>A0ABR1SJE4</accession>
<dbReference type="SUPFAM" id="SSF52743">
    <property type="entry name" value="Subtilisin-like"/>
    <property type="match status" value="1"/>
</dbReference>
<protein>
    <submittedName>
        <fullName evidence="10">Serine endopeptidase</fullName>
    </submittedName>
</protein>
<evidence type="ECO:0000256" key="5">
    <source>
        <dbReference type="ARBA" id="ARBA00022825"/>
    </source>
</evidence>
<evidence type="ECO:0000256" key="4">
    <source>
        <dbReference type="ARBA" id="ARBA00022801"/>
    </source>
</evidence>
<feature type="active site" description="Charge relay system" evidence="6">
    <location>
        <position position="184"/>
    </location>
</feature>
<dbReference type="InterPro" id="IPR015500">
    <property type="entry name" value="Peptidase_S8_subtilisin-rel"/>
</dbReference>
<evidence type="ECO:0000256" key="7">
    <source>
        <dbReference type="SAM" id="SignalP"/>
    </source>
</evidence>
<dbReference type="PANTHER" id="PTHR43399:SF4">
    <property type="entry name" value="CELL WALL-ASSOCIATED PROTEASE"/>
    <property type="match status" value="1"/>
</dbReference>
<dbReference type="Gene3D" id="3.40.50.200">
    <property type="entry name" value="Peptidase S8/S53 domain"/>
    <property type="match status" value="2"/>
</dbReference>
<dbReference type="Proteomes" id="UP001396898">
    <property type="component" value="Unassembled WGS sequence"/>
</dbReference>
<dbReference type="PRINTS" id="PR00723">
    <property type="entry name" value="SUBTILISIN"/>
</dbReference>
<feature type="active site" description="Charge relay system" evidence="6">
    <location>
        <position position="560"/>
    </location>
</feature>
<dbReference type="PROSITE" id="PS51892">
    <property type="entry name" value="SUBTILASE"/>
    <property type="match status" value="1"/>
</dbReference>
<reference evidence="10 11" key="1">
    <citation type="submission" date="2023-01" db="EMBL/GenBank/DDBJ databases">
        <title>Analysis of 21 Apiospora genomes using comparative genomics revels a genus with tremendous synthesis potential of carbohydrate active enzymes and secondary metabolites.</title>
        <authorList>
            <person name="Sorensen T."/>
        </authorList>
    </citation>
    <scope>NUCLEOTIDE SEQUENCE [LARGE SCALE GENOMIC DNA]</scope>
    <source>
        <strain evidence="10 11">CBS 20057</strain>
    </source>
</reference>
<keyword evidence="5 6" id="KW-0720">Serine protease</keyword>
<evidence type="ECO:0000256" key="6">
    <source>
        <dbReference type="PROSITE-ProRule" id="PRU01240"/>
    </source>
</evidence>
<dbReference type="PANTHER" id="PTHR43399">
    <property type="entry name" value="SUBTILISIN-RELATED"/>
    <property type="match status" value="1"/>
</dbReference>
<dbReference type="PROSITE" id="PS00138">
    <property type="entry name" value="SUBTILASE_SER"/>
    <property type="match status" value="1"/>
</dbReference>
<dbReference type="Pfam" id="PF06280">
    <property type="entry name" value="fn3_5"/>
    <property type="match status" value="1"/>
</dbReference>
<gene>
    <name evidence="10" type="ORF">PG991_003243</name>
</gene>
<keyword evidence="4 6" id="KW-0378">Hydrolase</keyword>
<feature type="domain" description="C5a peptidase/Subtilisin-like protease SBT2-like Fn3-like" evidence="9">
    <location>
        <begin position="643"/>
        <end position="747"/>
    </location>
</feature>
<evidence type="ECO:0000256" key="1">
    <source>
        <dbReference type="ARBA" id="ARBA00011073"/>
    </source>
</evidence>
<dbReference type="InterPro" id="IPR051048">
    <property type="entry name" value="Peptidase_S8/S53_subtilisin"/>
</dbReference>
<evidence type="ECO:0000313" key="11">
    <source>
        <dbReference type="Proteomes" id="UP001396898"/>
    </source>
</evidence>
<evidence type="ECO:0000256" key="2">
    <source>
        <dbReference type="ARBA" id="ARBA00022670"/>
    </source>
</evidence>
<dbReference type="Gene3D" id="2.60.40.1710">
    <property type="entry name" value="Subtilisin-like superfamily"/>
    <property type="match status" value="1"/>
</dbReference>
<dbReference type="InterPro" id="IPR000209">
    <property type="entry name" value="Peptidase_S8/S53_dom"/>
</dbReference>
<feature type="domain" description="Peptidase S8/S53" evidence="8">
    <location>
        <begin position="175"/>
        <end position="600"/>
    </location>
</feature>
<proteinExistence type="inferred from homology"/>
<evidence type="ECO:0000259" key="9">
    <source>
        <dbReference type="Pfam" id="PF06280"/>
    </source>
</evidence>
<dbReference type="Pfam" id="PF00082">
    <property type="entry name" value="Peptidase_S8"/>
    <property type="match status" value="1"/>
</dbReference>
<dbReference type="InterPro" id="IPR010435">
    <property type="entry name" value="C5a/SBT2-like_Fn3"/>
</dbReference>
<sequence length="941" mass="98621">MPSLKHIPLLFAGLWSTAAAADAPVYQDAFIVESDPSTAQSPTDLLSDVTSALSELGASCEATPRIQFDSPHFTGSSFNLKCDNDIAQQSALQAIKNLGAVGKAWPVRKVKAQRNIRHDGSTNLQLPRANTPFGDLGGVASPHSSNLVARESIPDTLSTHVETGIDRLHAEGITGKGVRIAVVDSSFDTSVPGLRGTTVGYTKDIITGGPVVRDNCSYHGTHVLGIVGAKGAAESVYGVNGAAYDATYELYRIQPCGADVAQTDDLIAAFLEAGKRGVDVVTCSYGGDNAFPEEPWAVVATRIARNGTFVSLSNGNSPSGTGPFTGSGAGMALDVMAVGATYNTITPCIQWQGTLTSGGKTAPLSFTPGSRVSFPPTSLTVWSPTKSNKTADGSCNQVASDMAFPADPANTILLIERSSCWVDQDGVSLTASPRYNFTYVMRHMFTTPDSSPKPCPWFTDADTENTKGIISISNAAGLSMIAELTKGGNVTVSLPSSAVDGKVSLTSINNTEGGGQLTYYSSWGPSLDGRSRPTLIAPGHNILSTFPSYLGDWGVIGGTSMSTPLVAGVAALVKQTRPDWDGARIQAAMALTARPIKFNTRQRSDYYGQNRDFLAPVIAQGAGFVDAWAAVHTATLTNTTSLNFNDTTHRPSHLDFTLTNTGSDTLSYALRHTGAASGYVMNTTGGALYELTAGDAQPIYAEIKISPATLSLEPGKSATISVSIAAEPAMAEAAKRISYFGGYVSVDVAAAVASNSTTSSSTRNHSTLSLPYTGFGGDLASLPMINRDQTYSAAYDAAAQSSGDRLPAGRVFECRYQASASPPCTFPADGLAPGLVLSLVTQTRNLTIDLVDKASGQSVFPPGGAYTSGSNNPWDGSGYRAWDGGDRNRTFVPAGEYVWRVTARRLNGDSGTMGRDWDVWESEGWGLRYAADSTGLPAGEA</sequence>
<feature type="active site" description="Charge relay system" evidence="6">
    <location>
        <position position="219"/>
    </location>
</feature>
<feature type="chain" id="PRO_5046773104" evidence="7">
    <location>
        <begin position="21"/>
        <end position="941"/>
    </location>
</feature>
<evidence type="ECO:0000313" key="10">
    <source>
        <dbReference type="EMBL" id="KAK8033845.1"/>
    </source>
</evidence>
<keyword evidence="3 7" id="KW-0732">Signal</keyword>
<dbReference type="InterPro" id="IPR023828">
    <property type="entry name" value="Peptidase_S8_Ser-AS"/>
</dbReference>
<dbReference type="InterPro" id="IPR036852">
    <property type="entry name" value="Peptidase_S8/S53_dom_sf"/>
</dbReference>
<comment type="caution">
    <text evidence="10">The sequence shown here is derived from an EMBL/GenBank/DDBJ whole genome shotgun (WGS) entry which is preliminary data.</text>
</comment>
<keyword evidence="11" id="KW-1185">Reference proteome</keyword>
<feature type="signal peptide" evidence="7">
    <location>
        <begin position="1"/>
        <end position="20"/>
    </location>
</feature>
<comment type="similarity">
    <text evidence="1 6">Belongs to the peptidase S8 family.</text>
</comment>
<name>A0ABR1SJE4_9PEZI</name>
<organism evidence="10 11">
    <name type="scientific">Apiospora marii</name>
    <dbReference type="NCBI Taxonomy" id="335849"/>
    <lineage>
        <taxon>Eukaryota</taxon>
        <taxon>Fungi</taxon>
        <taxon>Dikarya</taxon>
        <taxon>Ascomycota</taxon>
        <taxon>Pezizomycotina</taxon>
        <taxon>Sordariomycetes</taxon>
        <taxon>Xylariomycetidae</taxon>
        <taxon>Amphisphaeriales</taxon>
        <taxon>Apiosporaceae</taxon>
        <taxon>Apiospora</taxon>
    </lineage>
</organism>
<keyword evidence="2 6" id="KW-0645">Protease</keyword>